<evidence type="ECO:0000313" key="6">
    <source>
        <dbReference type="RefSeq" id="XP_035658005.1"/>
    </source>
</evidence>
<dbReference type="InterPro" id="IPR051223">
    <property type="entry name" value="Polycystin"/>
</dbReference>
<dbReference type="InterPro" id="IPR000203">
    <property type="entry name" value="GPS"/>
</dbReference>
<proteinExistence type="predicted"/>
<evidence type="ECO:0000256" key="2">
    <source>
        <dbReference type="ARBA" id="ARBA00022692"/>
    </source>
</evidence>
<dbReference type="Gene3D" id="2.60.220.50">
    <property type="match status" value="1"/>
</dbReference>
<dbReference type="SMART" id="SM00303">
    <property type="entry name" value="GPS"/>
    <property type="match status" value="1"/>
</dbReference>
<reference evidence="5" key="1">
    <citation type="journal article" date="2020" name="Nat. Ecol. Evol.">
        <title>Deeply conserved synteny resolves early events in vertebrate evolution.</title>
        <authorList>
            <person name="Simakov O."/>
            <person name="Marletaz F."/>
            <person name="Yue J.X."/>
            <person name="O'Connell B."/>
            <person name="Jenkins J."/>
            <person name="Brandt A."/>
            <person name="Calef R."/>
            <person name="Tung C.H."/>
            <person name="Huang T.K."/>
            <person name="Schmutz J."/>
            <person name="Satoh N."/>
            <person name="Yu J.K."/>
            <person name="Putnam N.H."/>
            <person name="Green R.E."/>
            <person name="Rokhsar D.S."/>
        </authorList>
    </citation>
    <scope>NUCLEOTIDE SEQUENCE [LARGE SCALE GENOMIC DNA]</scope>
    <source>
        <strain evidence="5">S238N-H82</strain>
    </source>
</reference>
<protein>
    <submittedName>
        <fullName evidence="6">Uncharacterized protein LOC118403402</fullName>
    </submittedName>
</protein>
<dbReference type="KEGG" id="bfo:118403402"/>
<gene>
    <name evidence="6" type="primary">LOC118403402</name>
</gene>
<keyword evidence="5" id="KW-1185">Reference proteome</keyword>
<evidence type="ECO:0000256" key="1">
    <source>
        <dbReference type="ARBA" id="ARBA00004370"/>
    </source>
</evidence>
<evidence type="ECO:0000256" key="4">
    <source>
        <dbReference type="ARBA" id="ARBA00023136"/>
    </source>
</evidence>
<dbReference type="GeneID" id="118403402"/>
<dbReference type="PANTHER" id="PTHR10877">
    <property type="entry name" value="POLYCYSTIN FAMILY MEMBER"/>
    <property type="match status" value="1"/>
</dbReference>
<dbReference type="GO" id="GO:0016020">
    <property type="term" value="C:membrane"/>
    <property type="evidence" value="ECO:0007669"/>
    <property type="project" value="UniProtKB-SubCell"/>
</dbReference>
<organism evidence="5 6">
    <name type="scientific">Branchiostoma floridae</name>
    <name type="common">Florida lancelet</name>
    <name type="synonym">Amphioxus</name>
    <dbReference type="NCBI Taxonomy" id="7739"/>
    <lineage>
        <taxon>Eukaryota</taxon>
        <taxon>Metazoa</taxon>
        <taxon>Chordata</taxon>
        <taxon>Cephalochordata</taxon>
        <taxon>Leptocardii</taxon>
        <taxon>Amphioxiformes</taxon>
        <taxon>Branchiostomatidae</taxon>
        <taxon>Branchiostoma</taxon>
    </lineage>
</organism>
<evidence type="ECO:0000313" key="5">
    <source>
        <dbReference type="Proteomes" id="UP000001554"/>
    </source>
</evidence>
<dbReference type="RefSeq" id="XP_035658005.1">
    <property type="nucleotide sequence ID" value="XM_035802112.1"/>
</dbReference>
<name>A0A9J7HGV9_BRAFL</name>
<dbReference type="Proteomes" id="UP000001554">
    <property type="component" value="Chromosome 16"/>
</dbReference>
<sequence length="194" mass="21879">MFRVGHLVNYKHYDNDTMAFRDFQALENATYGVTLTVRTAGFIREAKVYGKLGGDPNDTVHDFRTVLSWEDFDITGYEGNETFTAFIVLPVGKVNNGSGQYTLGLLIEECLSQTCKYSADIVRIGCRYWDTEDNAWKGDGCKVSSKTSRKETICLCDHLTAFAADIVRVPTRDPSYSRSRQVVLHDDSMVCLEE</sequence>
<dbReference type="AlphaFoldDB" id="A0A9J7HGV9"/>
<keyword evidence="4" id="KW-0472">Membrane</keyword>
<keyword evidence="3" id="KW-1133">Transmembrane helix</keyword>
<reference evidence="6" key="2">
    <citation type="submission" date="2025-08" db="UniProtKB">
        <authorList>
            <consortium name="RefSeq"/>
        </authorList>
    </citation>
    <scope>IDENTIFICATION</scope>
    <source>
        <strain evidence="6">S238N-H82</strain>
        <tissue evidence="6">Testes</tissue>
    </source>
</reference>
<evidence type="ECO:0000256" key="3">
    <source>
        <dbReference type="ARBA" id="ARBA00022989"/>
    </source>
</evidence>
<comment type="subcellular location">
    <subcellularLocation>
        <location evidence="1">Membrane</location>
    </subcellularLocation>
</comment>
<dbReference type="PANTHER" id="PTHR10877:SF194">
    <property type="entry name" value="LOCATION OF VULVA DEFECTIVE 1"/>
    <property type="match status" value="1"/>
</dbReference>
<dbReference type="InterPro" id="IPR046338">
    <property type="entry name" value="GAIN_dom_sf"/>
</dbReference>
<dbReference type="OMA" id="CKYSADI"/>
<accession>A0A9J7HGV9</accession>
<keyword evidence="2" id="KW-0812">Transmembrane</keyword>
<dbReference type="Pfam" id="PF01825">
    <property type="entry name" value="GPS"/>
    <property type="match status" value="1"/>
</dbReference>